<protein>
    <submittedName>
        <fullName evidence="3">Transcriptional regulator, XRE family</fullName>
    </submittedName>
</protein>
<accession>C6PX45</accession>
<dbReference type="InterPro" id="IPR001387">
    <property type="entry name" value="Cro/C1-type_HTH"/>
</dbReference>
<dbReference type="CDD" id="cd00093">
    <property type="entry name" value="HTH_XRE"/>
    <property type="match status" value="1"/>
</dbReference>
<feature type="domain" description="HTH cro/C1-type" evidence="2">
    <location>
        <begin position="13"/>
        <end position="67"/>
    </location>
</feature>
<reference evidence="3 4" key="1">
    <citation type="submission" date="2009-06" db="EMBL/GenBank/DDBJ databases">
        <title>The draft genome of Clostridium carboxidivorans P7.</title>
        <authorList>
            <consortium name="US DOE Joint Genome Institute (JGI-PGF)"/>
            <person name="Lucas S."/>
            <person name="Copeland A."/>
            <person name="Lapidus A."/>
            <person name="Glavina del Rio T."/>
            <person name="Tice H."/>
            <person name="Bruce D."/>
            <person name="Goodwin L."/>
            <person name="Pitluck S."/>
            <person name="Larimer F."/>
            <person name="Land M.L."/>
            <person name="Hauser L."/>
            <person name="Hemme C.L."/>
        </authorList>
    </citation>
    <scope>NUCLEOTIDE SEQUENCE [LARGE SCALE GENOMIC DNA]</scope>
    <source>
        <strain evidence="3 4">P7</strain>
    </source>
</reference>
<evidence type="ECO:0000313" key="3">
    <source>
        <dbReference type="EMBL" id="EET86162.1"/>
    </source>
</evidence>
<dbReference type="PATRIC" id="fig|536227.13.peg.3886"/>
<dbReference type="OrthoDB" id="1623336at2"/>
<organism evidence="3 4">
    <name type="scientific">Clostridium carboxidivorans P7</name>
    <dbReference type="NCBI Taxonomy" id="536227"/>
    <lineage>
        <taxon>Bacteria</taxon>
        <taxon>Bacillati</taxon>
        <taxon>Bacillota</taxon>
        <taxon>Clostridia</taxon>
        <taxon>Eubacteriales</taxon>
        <taxon>Clostridiaceae</taxon>
        <taxon>Clostridium</taxon>
    </lineage>
</organism>
<dbReference type="InterPro" id="IPR010982">
    <property type="entry name" value="Lambda_DNA-bd_dom_sf"/>
</dbReference>
<evidence type="ECO:0000256" key="1">
    <source>
        <dbReference type="ARBA" id="ARBA00023125"/>
    </source>
</evidence>
<dbReference type="EMBL" id="ACVI01000062">
    <property type="protein sequence ID" value="EET86162.1"/>
    <property type="molecule type" value="Genomic_DNA"/>
</dbReference>
<gene>
    <name evidence="3" type="ORF">CcarbDRAFT_3362</name>
</gene>
<dbReference type="SMART" id="SM00530">
    <property type="entry name" value="HTH_XRE"/>
    <property type="match status" value="1"/>
</dbReference>
<sequence>MINELTCEIGKKIRNCRKSKNITMQQLADIIHKSKASVSKYEKGDIVVDIVTLYDIAAALNIHIEQLLYSQPVPNITLENKVFCSQFFSNATHFYSYYFDGRNNKIVRSAMDILSEVEPNIYKVMLYMNFKEYENYQICENTYYGFIEHHNVLTNILLKNQATAIEQITISILADFLDSPTKWGLMFGISSRPIMPIALKILFSQKPLKENNELKKLLQVSKEDIRNLKMYNMFIATPDW</sequence>
<keyword evidence="1" id="KW-0238">DNA-binding</keyword>
<dbReference type="STRING" id="536227.Ccar_18565"/>
<keyword evidence="4" id="KW-1185">Reference proteome</keyword>
<dbReference type="RefSeq" id="WP_007062247.1">
    <property type="nucleotide sequence ID" value="NZ_ACVI01000062.1"/>
</dbReference>
<dbReference type="PROSITE" id="PS50943">
    <property type="entry name" value="HTH_CROC1"/>
    <property type="match status" value="1"/>
</dbReference>
<name>C6PX45_9CLOT</name>
<dbReference type="SUPFAM" id="SSF47413">
    <property type="entry name" value="lambda repressor-like DNA-binding domains"/>
    <property type="match status" value="1"/>
</dbReference>
<dbReference type="PANTHER" id="PTHR46558:SF4">
    <property type="entry name" value="DNA-BIDING PHAGE PROTEIN"/>
    <property type="match status" value="1"/>
</dbReference>
<dbReference type="Gene3D" id="1.10.260.40">
    <property type="entry name" value="lambda repressor-like DNA-binding domains"/>
    <property type="match status" value="1"/>
</dbReference>
<dbReference type="GO" id="GO:0003677">
    <property type="term" value="F:DNA binding"/>
    <property type="evidence" value="ECO:0007669"/>
    <property type="project" value="UniProtKB-KW"/>
</dbReference>
<proteinExistence type="predicted"/>
<evidence type="ECO:0000313" key="4">
    <source>
        <dbReference type="Proteomes" id="UP000004198"/>
    </source>
</evidence>
<dbReference type="Pfam" id="PF01381">
    <property type="entry name" value="HTH_3"/>
    <property type="match status" value="1"/>
</dbReference>
<dbReference type="eggNOG" id="COG1396">
    <property type="taxonomic scope" value="Bacteria"/>
</dbReference>
<evidence type="ECO:0000259" key="2">
    <source>
        <dbReference type="PROSITE" id="PS50943"/>
    </source>
</evidence>
<dbReference type="PANTHER" id="PTHR46558">
    <property type="entry name" value="TRACRIPTIONAL REGULATORY PROTEIN-RELATED-RELATED"/>
    <property type="match status" value="1"/>
</dbReference>
<comment type="caution">
    <text evidence="3">The sequence shown here is derived from an EMBL/GenBank/DDBJ whole genome shotgun (WGS) entry which is preliminary data.</text>
</comment>
<dbReference type="AlphaFoldDB" id="C6PX45"/>
<dbReference type="Proteomes" id="UP000004198">
    <property type="component" value="Unassembled WGS sequence"/>
</dbReference>
<dbReference type="KEGG" id="cck:Ccar_18565"/>